<keyword evidence="4" id="KW-1003">Cell membrane</keyword>
<feature type="transmembrane region" description="Helical" evidence="9">
    <location>
        <begin position="181"/>
        <end position="202"/>
    </location>
</feature>
<feature type="transmembrane region" description="Helical" evidence="9">
    <location>
        <begin position="394"/>
        <end position="413"/>
    </location>
</feature>
<evidence type="ECO:0000313" key="12">
    <source>
        <dbReference type="Proteomes" id="UP000664332"/>
    </source>
</evidence>
<evidence type="ECO:0000259" key="10">
    <source>
        <dbReference type="PROSITE" id="PS50850"/>
    </source>
</evidence>
<sequence length="492" mass="50733">MTVIEHRSGARADSPRKVVATAAVAGIEMWERFSFYGMQAICLYYLYWETTRGGLGIDRTTATALMGAYGAFVYLMTLAGGWTADRISGPEKTLLGGALVLVAGHAVLSLVAGVAGITAGLLCVGLGSGFLKASAVTVLGAAHRGDAGQRDAAFQVFYLGINIGALAGPLLVGFLQVTYGFRAGFAAAAILMVMGVANYLLLRSRYLAELGGELSREITRPRAPLSPRGRMVAAACVPAGAAAVAAAVATGVVTPANSATVLLVVTLVAAVTALVLVTRDPDLDAADKANTTAFIPVLIASTAFWSVLNQTYGVLAVYSDVRLDRDFFGLTVPASWTQSLNPFYILLLSVPMAMVWGRLGDRVPSAAKMAVGVMISGGGLLVLLPFTGGQGQSVPFAALALAVLVITIGELLVGPVGMSTATALAPEKYATRFSALYFLTMAAGTAAAGVISRFYDPTDAAAERGYFLACGLTVIAIGLGCLWAVKALGGRT</sequence>
<protein>
    <submittedName>
        <fullName evidence="11">MFS transporter</fullName>
    </submittedName>
</protein>
<dbReference type="InterPro" id="IPR050171">
    <property type="entry name" value="MFS_Transporters"/>
</dbReference>
<dbReference type="NCBIfam" id="TIGR00924">
    <property type="entry name" value="yjdL_sub1_fam"/>
    <property type="match status" value="1"/>
</dbReference>
<dbReference type="PROSITE" id="PS50850">
    <property type="entry name" value="MFS"/>
    <property type="match status" value="1"/>
</dbReference>
<evidence type="ECO:0000256" key="5">
    <source>
        <dbReference type="ARBA" id="ARBA00022692"/>
    </source>
</evidence>
<feature type="transmembrane region" description="Helical" evidence="9">
    <location>
        <begin position="60"/>
        <end position="82"/>
    </location>
</feature>
<dbReference type="InterPro" id="IPR018456">
    <property type="entry name" value="PTR2_symporter_CS"/>
</dbReference>
<dbReference type="InterPro" id="IPR020846">
    <property type="entry name" value="MFS_dom"/>
</dbReference>
<reference evidence="11" key="1">
    <citation type="submission" date="2021-03" db="EMBL/GenBank/DDBJ databases">
        <authorList>
            <person name="Sun Q."/>
        </authorList>
    </citation>
    <scope>NUCLEOTIDE SEQUENCE</scope>
    <source>
        <strain evidence="11">CCM 8862</strain>
    </source>
</reference>
<comment type="subcellular location">
    <subcellularLocation>
        <location evidence="1">Cell membrane</location>
        <topology evidence="1">Multi-pass membrane protein</topology>
    </subcellularLocation>
    <subcellularLocation>
        <location evidence="8">Membrane</location>
        <topology evidence="8">Multi-pass membrane protein</topology>
    </subcellularLocation>
</comment>
<feature type="transmembrane region" description="Helical" evidence="9">
    <location>
        <begin position="369"/>
        <end position="388"/>
    </location>
</feature>
<evidence type="ECO:0000256" key="1">
    <source>
        <dbReference type="ARBA" id="ARBA00004651"/>
    </source>
</evidence>
<dbReference type="SUPFAM" id="SSF103473">
    <property type="entry name" value="MFS general substrate transporter"/>
    <property type="match status" value="2"/>
</dbReference>
<dbReference type="Proteomes" id="UP000664332">
    <property type="component" value="Unassembled WGS sequence"/>
</dbReference>
<feature type="transmembrane region" description="Helical" evidence="9">
    <location>
        <begin position="232"/>
        <end position="253"/>
    </location>
</feature>
<gene>
    <name evidence="11" type="ORF">JZY06_02885</name>
</gene>
<organism evidence="11 12">
    <name type="scientific">Corynebacterium mendelii</name>
    <dbReference type="NCBI Taxonomy" id="2765362"/>
    <lineage>
        <taxon>Bacteria</taxon>
        <taxon>Bacillati</taxon>
        <taxon>Actinomycetota</taxon>
        <taxon>Actinomycetes</taxon>
        <taxon>Mycobacteriales</taxon>
        <taxon>Corynebacteriaceae</taxon>
        <taxon>Corynebacterium</taxon>
    </lineage>
</organism>
<evidence type="ECO:0000313" key="11">
    <source>
        <dbReference type="EMBL" id="MBN9643576.1"/>
    </source>
</evidence>
<evidence type="ECO:0000256" key="2">
    <source>
        <dbReference type="ARBA" id="ARBA00005982"/>
    </source>
</evidence>
<dbReference type="GO" id="GO:0006857">
    <property type="term" value="P:oligopeptide transport"/>
    <property type="evidence" value="ECO:0007669"/>
    <property type="project" value="InterPro"/>
</dbReference>
<dbReference type="Pfam" id="PF00854">
    <property type="entry name" value="PTR2"/>
    <property type="match status" value="1"/>
</dbReference>
<evidence type="ECO:0000256" key="7">
    <source>
        <dbReference type="ARBA" id="ARBA00023136"/>
    </source>
</evidence>
<feature type="domain" description="Major facilitator superfamily (MFS) profile" evidence="10">
    <location>
        <begin position="1"/>
        <end position="492"/>
    </location>
</feature>
<dbReference type="InterPro" id="IPR005279">
    <property type="entry name" value="Dipep/tripep_permease"/>
</dbReference>
<dbReference type="PANTHER" id="PTHR23517">
    <property type="entry name" value="RESISTANCE PROTEIN MDTM, PUTATIVE-RELATED-RELATED"/>
    <property type="match status" value="1"/>
</dbReference>
<accession>A0A939E0N9</accession>
<evidence type="ECO:0000256" key="6">
    <source>
        <dbReference type="ARBA" id="ARBA00022989"/>
    </source>
</evidence>
<keyword evidence="5 8" id="KW-0812">Transmembrane</keyword>
<proteinExistence type="inferred from homology"/>
<dbReference type="InterPro" id="IPR000109">
    <property type="entry name" value="POT_fam"/>
</dbReference>
<evidence type="ECO:0000256" key="9">
    <source>
        <dbReference type="SAM" id="Phobius"/>
    </source>
</evidence>
<keyword evidence="12" id="KW-1185">Reference proteome</keyword>
<feature type="transmembrane region" description="Helical" evidence="9">
    <location>
        <begin position="94"/>
        <end position="113"/>
    </location>
</feature>
<keyword evidence="7 9" id="KW-0472">Membrane</keyword>
<dbReference type="GO" id="GO:1904680">
    <property type="term" value="F:peptide transmembrane transporter activity"/>
    <property type="evidence" value="ECO:0007669"/>
    <property type="project" value="InterPro"/>
</dbReference>
<feature type="transmembrane region" description="Helical" evidence="9">
    <location>
        <begin position="434"/>
        <end position="454"/>
    </location>
</feature>
<evidence type="ECO:0000256" key="3">
    <source>
        <dbReference type="ARBA" id="ARBA00022448"/>
    </source>
</evidence>
<dbReference type="PANTHER" id="PTHR23517:SF15">
    <property type="entry name" value="PROTON-DEPENDENT OLIGOPEPTIDE FAMILY TRANSPORT PROTEIN"/>
    <property type="match status" value="1"/>
</dbReference>
<dbReference type="InterPro" id="IPR036259">
    <property type="entry name" value="MFS_trans_sf"/>
</dbReference>
<feature type="transmembrane region" description="Helical" evidence="9">
    <location>
        <begin position="259"/>
        <end position="277"/>
    </location>
</feature>
<evidence type="ECO:0000256" key="4">
    <source>
        <dbReference type="ARBA" id="ARBA00022475"/>
    </source>
</evidence>
<feature type="transmembrane region" description="Helical" evidence="9">
    <location>
        <begin position="340"/>
        <end position="357"/>
    </location>
</feature>
<keyword evidence="3 8" id="KW-0813">Transport</keyword>
<keyword evidence="6 9" id="KW-1133">Transmembrane helix</keyword>
<feature type="transmembrane region" description="Helical" evidence="9">
    <location>
        <begin position="119"/>
        <end position="142"/>
    </location>
</feature>
<feature type="transmembrane region" description="Helical" evidence="9">
    <location>
        <begin position="33"/>
        <end position="48"/>
    </location>
</feature>
<name>A0A939E0N9_9CORY</name>
<feature type="transmembrane region" description="Helical" evidence="9">
    <location>
        <begin position="154"/>
        <end position="175"/>
    </location>
</feature>
<comment type="similarity">
    <text evidence="2 8">Belongs to the major facilitator superfamily. Proton-dependent oligopeptide transporter (POT/PTR) (TC 2.A.17) family.</text>
</comment>
<feature type="transmembrane region" description="Helical" evidence="9">
    <location>
        <begin position="289"/>
        <end position="308"/>
    </location>
</feature>
<dbReference type="AlphaFoldDB" id="A0A939E0N9"/>
<dbReference type="PROSITE" id="PS01023">
    <property type="entry name" value="PTR2_2"/>
    <property type="match status" value="1"/>
</dbReference>
<dbReference type="RefSeq" id="WP_207118265.1">
    <property type="nucleotide sequence ID" value="NZ_JAFLEQ010000003.1"/>
</dbReference>
<feature type="transmembrane region" description="Helical" evidence="9">
    <location>
        <begin position="466"/>
        <end position="485"/>
    </location>
</feature>
<dbReference type="GO" id="GO:0005886">
    <property type="term" value="C:plasma membrane"/>
    <property type="evidence" value="ECO:0007669"/>
    <property type="project" value="UniProtKB-SubCell"/>
</dbReference>
<comment type="caution">
    <text evidence="11">The sequence shown here is derived from an EMBL/GenBank/DDBJ whole genome shotgun (WGS) entry which is preliminary data.</text>
</comment>
<dbReference type="Gene3D" id="1.20.1250.20">
    <property type="entry name" value="MFS general substrate transporter like domains"/>
    <property type="match status" value="1"/>
</dbReference>
<dbReference type="EMBL" id="JAFLEQ010000003">
    <property type="protein sequence ID" value="MBN9643576.1"/>
    <property type="molecule type" value="Genomic_DNA"/>
</dbReference>
<evidence type="ECO:0000256" key="8">
    <source>
        <dbReference type="RuleBase" id="RU003755"/>
    </source>
</evidence>